<dbReference type="Proteomes" id="UP000476820">
    <property type="component" value="Unassembled WGS sequence"/>
</dbReference>
<comment type="caution">
    <text evidence="3">The sequence shown here is derived from an EMBL/GenBank/DDBJ whole genome shotgun (WGS) entry which is preliminary data.</text>
</comment>
<dbReference type="AlphaFoldDB" id="A0A0C2SLY5"/>
<dbReference type="InterPro" id="IPR003711">
    <property type="entry name" value="CarD-like/TRCF_RID"/>
</dbReference>
<gene>
    <name evidence="2" type="ORF">EXM65_14720</name>
    <name evidence="3" type="ORF">FC774_13800</name>
    <name evidence="4" type="ORF">FDB51_08885</name>
    <name evidence="5" type="ORF">FDG31_14635</name>
</gene>
<name>A0A0C2SLY5_CLOBO</name>
<evidence type="ECO:0000313" key="7">
    <source>
        <dbReference type="Proteomes" id="UP000473681"/>
    </source>
</evidence>
<dbReference type="PANTHER" id="PTHR38447:SF1">
    <property type="entry name" value="RNA POLYMERASE-BINDING TRANSCRIPTION FACTOR CARD"/>
    <property type="match status" value="1"/>
</dbReference>
<evidence type="ECO:0000313" key="8">
    <source>
        <dbReference type="Proteomes" id="UP000476820"/>
    </source>
</evidence>
<sequence length="163" mass="18560">MFNIGDKIVYPSQGVGIIELIGEMLFKGEVQNYYKIHIFNNNMTLTLPINRVDDLNIRLVSDSETLDSVLENVKDFTTNIEELNKSDFKQRAAINNQKIKSGTLTDYLEVIYNLTKVREQHSLNSSEKDTLRKTVKTLVEEISQSKNLSNDDASSLLNLAINF</sequence>
<dbReference type="SUPFAM" id="SSF141259">
    <property type="entry name" value="CarD-like"/>
    <property type="match status" value="1"/>
</dbReference>
<dbReference type="Proteomes" id="UP000472355">
    <property type="component" value="Unassembled WGS sequence"/>
</dbReference>
<dbReference type="PANTHER" id="PTHR38447">
    <property type="entry name" value="TRANSCRIPTION FACTOR YDEB-RELATED"/>
    <property type="match status" value="1"/>
</dbReference>
<dbReference type="Gene3D" id="1.20.58.1290">
    <property type="entry name" value="CarD-like, C-terminal domain"/>
    <property type="match status" value="1"/>
</dbReference>
<dbReference type="Pfam" id="PF21095">
    <property type="entry name" value="CarD_C"/>
    <property type="match status" value="1"/>
</dbReference>
<evidence type="ECO:0000313" key="4">
    <source>
        <dbReference type="EMBL" id="NFN35246.1"/>
    </source>
</evidence>
<dbReference type="InterPro" id="IPR042215">
    <property type="entry name" value="CarD-like_C"/>
</dbReference>
<evidence type="ECO:0000313" key="3">
    <source>
        <dbReference type="EMBL" id="NFF88929.1"/>
    </source>
</evidence>
<dbReference type="Proteomes" id="UP000486903">
    <property type="component" value="Unassembled WGS sequence"/>
</dbReference>
<dbReference type="Gene3D" id="2.40.10.170">
    <property type="match status" value="1"/>
</dbReference>
<dbReference type="Pfam" id="PF02559">
    <property type="entry name" value="CarD_TRCF_RID"/>
    <property type="match status" value="1"/>
</dbReference>
<dbReference type="InterPro" id="IPR052531">
    <property type="entry name" value="CarD-like_regulator"/>
</dbReference>
<dbReference type="RefSeq" id="WP_003370849.1">
    <property type="nucleotide sequence ID" value="NZ_CP010520.1"/>
</dbReference>
<evidence type="ECO:0000313" key="9">
    <source>
        <dbReference type="Proteomes" id="UP000486903"/>
    </source>
</evidence>
<protein>
    <submittedName>
        <fullName evidence="3">CarD family transcriptional regulator</fullName>
    </submittedName>
</protein>
<organism evidence="3 8">
    <name type="scientific">Clostridium botulinum</name>
    <dbReference type="NCBI Taxonomy" id="1491"/>
    <lineage>
        <taxon>Bacteria</taxon>
        <taxon>Bacillati</taxon>
        <taxon>Bacillota</taxon>
        <taxon>Clostridia</taxon>
        <taxon>Eubacteriales</taxon>
        <taxon>Clostridiaceae</taxon>
        <taxon>Clostridium</taxon>
    </lineage>
</organism>
<dbReference type="EMBL" id="SWVK01000010">
    <property type="protein sequence ID" value="NFN35246.1"/>
    <property type="molecule type" value="Genomic_DNA"/>
</dbReference>
<dbReference type="GO" id="GO:0009303">
    <property type="term" value="P:rRNA transcription"/>
    <property type="evidence" value="ECO:0007669"/>
    <property type="project" value="TreeGrafter"/>
</dbReference>
<evidence type="ECO:0000313" key="6">
    <source>
        <dbReference type="Proteomes" id="UP000472355"/>
    </source>
</evidence>
<feature type="domain" description="CarD-like/TRCF RNAP-interacting" evidence="1">
    <location>
        <begin position="1"/>
        <end position="115"/>
    </location>
</feature>
<dbReference type="Proteomes" id="UP000473681">
    <property type="component" value="Unassembled WGS sequence"/>
</dbReference>
<dbReference type="OrthoDB" id="9786074at2"/>
<dbReference type="InterPro" id="IPR036101">
    <property type="entry name" value="CarD-like/TRCF_RID_sf"/>
</dbReference>
<dbReference type="EMBL" id="SGKU01000049">
    <property type="protein sequence ID" value="NFA43782.1"/>
    <property type="molecule type" value="Genomic_DNA"/>
</dbReference>
<dbReference type="EMBL" id="SXFB01000014">
    <property type="protein sequence ID" value="NFV27386.1"/>
    <property type="molecule type" value="Genomic_DNA"/>
</dbReference>
<proteinExistence type="predicted"/>
<accession>A0A0C2SLY5</accession>
<evidence type="ECO:0000313" key="5">
    <source>
        <dbReference type="EMBL" id="NFV27386.1"/>
    </source>
</evidence>
<reference evidence="7 8" key="2">
    <citation type="submission" date="2019-04" db="EMBL/GenBank/DDBJ databases">
        <title>Genome sequencing of Clostridium botulinum Groups I-IV and Clostridium butyricum.</title>
        <authorList>
            <person name="Brunt J."/>
            <person name="Van Vliet A.H.M."/>
            <person name="Stringer S.C."/>
            <person name="Carter A.T."/>
            <person name="Peck M.W."/>
        </authorList>
    </citation>
    <scope>NUCLEOTIDE SEQUENCE [LARGE SCALE GENOMIC DNA]</scope>
    <source>
        <strain evidence="3 8">1605</strain>
        <strain evidence="5 9">BL81</strain>
        <strain evidence="4 7">CB-K-33E</strain>
    </source>
</reference>
<reference evidence="2 6" key="1">
    <citation type="submission" date="2019-02" db="EMBL/GenBank/DDBJ databases">
        <title>Genome sequencing of Clostridium botulinum clinical isolates.</title>
        <authorList>
            <person name="Brunt J."/>
            <person name="Van Vliet A.H.M."/>
            <person name="Stringer S.C."/>
            <person name="Grant K.A."/>
            <person name="Carter A.C."/>
            <person name="Peck M.W."/>
        </authorList>
    </citation>
    <scope>NUCLEOTIDE SEQUENCE [LARGE SCALE GENOMIC DNA]</scope>
    <source>
        <strain evidence="2 6">H113700579</strain>
    </source>
</reference>
<evidence type="ECO:0000259" key="1">
    <source>
        <dbReference type="SMART" id="SM01058"/>
    </source>
</evidence>
<dbReference type="SMART" id="SM01058">
    <property type="entry name" value="CarD_TRCF"/>
    <property type="match status" value="1"/>
</dbReference>
<evidence type="ECO:0000313" key="2">
    <source>
        <dbReference type="EMBL" id="NFA43782.1"/>
    </source>
</evidence>
<dbReference type="EMBL" id="SWOV01000044">
    <property type="protein sequence ID" value="NFF88929.1"/>
    <property type="molecule type" value="Genomic_DNA"/>
</dbReference>
<dbReference type="InterPro" id="IPR048792">
    <property type="entry name" value="CarD_C"/>
</dbReference>